<dbReference type="VEuPathDB" id="VectorBase:MDOA002573"/>
<reference evidence="2" key="1">
    <citation type="submission" date="2020-05" db="UniProtKB">
        <authorList>
            <consortium name="EnsemblMetazoa"/>
        </authorList>
    </citation>
    <scope>IDENTIFICATION</scope>
    <source>
        <strain evidence="2">Aabys</strain>
    </source>
</reference>
<dbReference type="EnsemblMetazoa" id="MDOA002573-RB">
    <property type="protein sequence ID" value="MDOA002573-PB"/>
    <property type="gene ID" value="MDOA002573"/>
</dbReference>
<dbReference type="VEuPathDB" id="VectorBase:MDOMA2_011857"/>
<gene>
    <name evidence="2" type="primary">101898781</name>
</gene>
<proteinExistence type="predicted"/>
<evidence type="ECO:0000256" key="1">
    <source>
        <dbReference type="SAM" id="MobiDB-lite"/>
    </source>
</evidence>
<sequence>MATATTTTPTMMMIMSSKAHMETENTDKFTTTITTFSEIPNQEVSMARQAAQQTTHMTLKEDFESISEPAPTSVVATPTKPKTTKRINNKQNKLQLQNTKQQQYPNQHQHQKTENCSNDKSNNENNNNTSVCLTLEEQQPNISTTDPAGTQANTTMAALQLPTIEAAVATSTETTTTPTATTSAIIQTTKASAKDVENSLNKTQWYNVCFSSKGSPKQKCAAHQAEQQKLQQNEQQEEERQQQHSHVIRAHTQAHKCKSADISRCTSSIHSTVPQINNNTANITTTSTNTTTA</sequence>
<feature type="compositionally biased region" description="Low complexity" evidence="1">
    <location>
        <begin position="115"/>
        <end position="128"/>
    </location>
</feature>
<protein>
    <submittedName>
        <fullName evidence="2">Uncharacterized protein</fullName>
    </submittedName>
</protein>
<feature type="region of interest" description="Disordered" evidence="1">
    <location>
        <begin position="63"/>
        <end position="128"/>
    </location>
</feature>
<feature type="compositionally biased region" description="Low complexity" evidence="1">
    <location>
        <begin position="69"/>
        <end position="81"/>
    </location>
</feature>
<organism evidence="2">
    <name type="scientific">Musca domestica</name>
    <name type="common">House fly</name>
    <dbReference type="NCBI Taxonomy" id="7370"/>
    <lineage>
        <taxon>Eukaryota</taxon>
        <taxon>Metazoa</taxon>
        <taxon>Ecdysozoa</taxon>
        <taxon>Arthropoda</taxon>
        <taxon>Hexapoda</taxon>
        <taxon>Insecta</taxon>
        <taxon>Pterygota</taxon>
        <taxon>Neoptera</taxon>
        <taxon>Endopterygota</taxon>
        <taxon>Diptera</taxon>
        <taxon>Brachycera</taxon>
        <taxon>Muscomorpha</taxon>
        <taxon>Muscoidea</taxon>
        <taxon>Muscidae</taxon>
        <taxon>Musca</taxon>
    </lineage>
</organism>
<evidence type="ECO:0000313" key="2">
    <source>
        <dbReference type="EnsemblMetazoa" id="MDOA002573-PB"/>
    </source>
</evidence>
<feature type="compositionally biased region" description="Low complexity" evidence="1">
    <location>
        <begin position="89"/>
        <end position="108"/>
    </location>
</feature>
<accession>A0A1I8M9D5</accession>
<feature type="region of interest" description="Disordered" evidence="1">
    <location>
        <begin position="229"/>
        <end position="254"/>
    </location>
</feature>
<dbReference type="AlphaFoldDB" id="A0A1I8M9D5"/>
<name>A0A1I8M9D5_MUSDO</name>